<dbReference type="EnsemblMetazoa" id="ENSAATROPT008148">
    <property type="protein sequence ID" value="ENSAATROPP007320"/>
    <property type="gene ID" value="ENSAATROPG006626"/>
</dbReference>
<dbReference type="InterPro" id="IPR045107">
    <property type="entry name" value="SAC3/GANP/THP3"/>
</dbReference>
<dbReference type="GO" id="GO:0005813">
    <property type="term" value="C:centrosome"/>
    <property type="evidence" value="ECO:0007669"/>
    <property type="project" value="TreeGrafter"/>
</dbReference>
<dbReference type="Proteomes" id="UP000075880">
    <property type="component" value="Unassembled WGS sequence"/>
</dbReference>
<dbReference type="GO" id="GO:0051225">
    <property type="term" value="P:spindle assembly"/>
    <property type="evidence" value="ECO:0007669"/>
    <property type="project" value="TreeGrafter"/>
</dbReference>
<feature type="domain" description="SAC3/GANP/THP3 conserved" evidence="1">
    <location>
        <begin position="12"/>
        <end position="300"/>
    </location>
</feature>
<dbReference type="PANTHER" id="PTHR12436:SF38">
    <property type="entry name" value="SAC3 DOMAIN-CONTAINING PROTEIN 1"/>
    <property type="match status" value="1"/>
</dbReference>
<evidence type="ECO:0000259" key="1">
    <source>
        <dbReference type="Pfam" id="PF03399"/>
    </source>
</evidence>
<accession>A0AAG5D8W5</accession>
<protein>
    <recommendedName>
        <fullName evidence="1">SAC3/GANP/THP3 conserved domain-containing protein</fullName>
    </recommendedName>
</protein>
<name>A0AAG5D8W5_ANOAO</name>
<dbReference type="AlphaFoldDB" id="A0AAG5D8W5"/>
<organism evidence="2 3">
    <name type="scientific">Anopheles atroparvus</name>
    <name type="common">European mosquito</name>
    <dbReference type="NCBI Taxonomy" id="41427"/>
    <lineage>
        <taxon>Eukaryota</taxon>
        <taxon>Metazoa</taxon>
        <taxon>Ecdysozoa</taxon>
        <taxon>Arthropoda</taxon>
        <taxon>Hexapoda</taxon>
        <taxon>Insecta</taxon>
        <taxon>Pterygota</taxon>
        <taxon>Neoptera</taxon>
        <taxon>Endopterygota</taxon>
        <taxon>Diptera</taxon>
        <taxon>Nematocera</taxon>
        <taxon>Culicoidea</taxon>
        <taxon>Culicidae</taxon>
        <taxon>Anophelinae</taxon>
        <taxon>Anopheles</taxon>
    </lineage>
</organism>
<dbReference type="Gene3D" id="1.25.40.990">
    <property type="match status" value="1"/>
</dbReference>
<dbReference type="PANTHER" id="PTHR12436">
    <property type="entry name" value="80 KDA MCM3-ASSOCIATED PROTEIN"/>
    <property type="match status" value="1"/>
</dbReference>
<proteinExistence type="predicted"/>
<reference evidence="2" key="1">
    <citation type="submission" date="2024-04" db="UniProtKB">
        <authorList>
            <consortium name="EnsemblMetazoa"/>
        </authorList>
    </citation>
    <scope>IDENTIFICATION</scope>
    <source>
        <strain evidence="2">EBRO</strain>
    </source>
</reference>
<keyword evidence="3" id="KW-1185">Reference proteome</keyword>
<evidence type="ECO:0000313" key="2">
    <source>
        <dbReference type="EnsemblMetazoa" id="ENSAATROPP007320"/>
    </source>
</evidence>
<dbReference type="Pfam" id="PF03399">
    <property type="entry name" value="SAC3_GANP"/>
    <property type="match status" value="1"/>
</dbReference>
<dbReference type="InterPro" id="IPR005062">
    <property type="entry name" value="SAC3/GANP/THP3_conserved"/>
</dbReference>
<dbReference type="GO" id="GO:0005634">
    <property type="term" value="C:nucleus"/>
    <property type="evidence" value="ECO:0007669"/>
    <property type="project" value="TreeGrafter"/>
</dbReference>
<dbReference type="GO" id="GO:0051298">
    <property type="term" value="P:centrosome duplication"/>
    <property type="evidence" value="ECO:0007669"/>
    <property type="project" value="TreeGrafter"/>
</dbReference>
<evidence type="ECO:0000313" key="3">
    <source>
        <dbReference type="Proteomes" id="UP000075880"/>
    </source>
</evidence>
<sequence length="360" mass="41852">MEQFIRGTCEDMCPKSEIDLRIRERLVHFFETDSGAGRTRVPAPSRMVKEFSRSAADRRQPKAWEIRTPRALQESLYYLLTIVLTDTRRPFHQRYEFIFDRMRAIRQEVVIQNLSGAEALPILEPIVRFLCLSAYRLCESPISEFDPKICAQHLQECLKKVLRCREELSKSQKRTAPYRFEMERLYLAFNLGSPEATQWVINRHGTTVPELQPLLGAQLECQRGNYFGAMRRMWVFTPLEAAVASLQLPTFRRRLLQQFSVAFQSRVQTVPLEWLETVLHYDGYERTFLPDDCRHYNLQLVPLAGATGGGVGDRAWAVKFEKAQFDAQRSMIPPRKCRSIEDALERCGDISEILLCEFYG</sequence>
<dbReference type="GO" id="GO:0005819">
    <property type="term" value="C:spindle"/>
    <property type="evidence" value="ECO:0007669"/>
    <property type="project" value="TreeGrafter"/>
</dbReference>